<keyword evidence="2" id="KW-1185">Reference proteome</keyword>
<proteinExistence type="predicted"/>
<dbReference type="AlphaFoldDB" id="A0AA86VP37"/>
<name>A0AA86VP37_9FABA</name>
<organism evidence="1 2">
    <name type="scientific">Sphenostylis stenocarpa</name>
    <dbReference type="NCBI Taxonomy" id="92480"/>
    <lineage>
        <taxon>Eukaryota</taxon>
        <taxon>Viridiplantae</taxon>
        <taxon>Streptophyta</taxon>
        <taxon>Embryophyta</taxon>
        <taxon>Tracheophyta</taxon>
        <taxon>Spermatophyta</taxon>
        <taxon>Magnoliopsida</taxon>
        <taxon>eudicotyledons</taxon>
        <taxon>Gunneridae</taxon>
        <taxon>Pentapetalae</taxon>
        <taxon>rosids</taxon>
        <taxon>fabids</taxon>
        <taxon>Fabales</taxon>
        <taxon>Fabaceae</taxon>
        <taxon>Papilionoideae</taxon>
        <taxon>50 kb inversion clade</taxon>
        <taxon>NPAAA clade</taxon>
        <taxon>indigoferoid/millettioid clade</taxon>
        <taxon>Phaseoleae</taxon>
        <taxon>Sphenostylis</taxon>
    </lineage>
</organism>
<protein>
    <submittedName>
        <fullName evidence="1">Uncharacterized protein</fullName>
    </submittedName>
</protein>
<evidence type="ECO:0000313" key="2">
    <source>
        <dbReference type="Proteomes" id="UP001189624"/>
    </source>
</evidence>
<sequence length="111" mass="12866">MSKYHFCDQPLVTRINSLKHHKSPALSYLLDPLMRGSNYWFYFIKLDMLQHQIKNHMCVFKETQHFTAPGSRKHLLVTPKSAPLLFIQCFETHHPTACNSPAACNLKKGCH</sequence>
<dbReference type="EMBL" id="OY731406">
    <property type="protein sequence ID" value="CAJ1975577.1"/>
    <property type="molecule type" value="Genomic_DNA"/>
</dbReference>
<dbReference type="Proteomes" id="UP001189624">
    <property type="component" value="Chromosome 9"/>
</dbReference>
<accession>A0AA86VP37</accession>
<gene>
    <name evidence="1" type="ORF">AYBTSS11_LOCUS27703</name>
</gene>
<evidence type="ECO:0000313" key="1">
    <source>
        <dbReference type="EMBL" id="CAJ1975577.1"/>
    </source>
</evidence>
<reference evidence="1" key="1">
    <citation type="submission" date="2023-10" db="EMBL/GenBank/DDBJ databases">
        <authorList>
            <person name="Domelevo Entfellner J.-B."/>
        </authorList>
    </citation>
    <scope>NUCLEOTIDE SEQUENCE</scope>
</reference>
<dbReference type="Gramene" id="rna-AYBTSS11_LOCUS27703">
    <property type="protein sequence ID" value="CAJ1975577.1"/>
    <property type="gene ID" value="gene-AYBTSS11_LOCUS27703"/>
</dbReference>